<dbReference type="OrthoDB" id="1353852at2"/>
<keyword evidence="3" id="KW-1185">Reference proteome</keyword>
<accession>A0A2D2AX62</accession>
<feature type="domain" description="SnoaL-like" evidence="1">
    <location>
        <begin position="8"/>
        <end position="111"/>
    </location>
</feature>
<dbReference type="RefSeq" id="WP_099621784.1">
    <property type="nucleotide sequence ID" value="NZ_CP024201.1"/>
</dbReference>
<dbReference type="InterPro" id="IPR037401">
    <property type="entry name" value="SnoaL-like"/>
</dbReference>
<dbReference type="AlphaFoldDB" id="A0A2D2AX62"/>
<keyword evidence="2" id="KW-0413">Isomerase</keyword>
<reference evidence="2 3" key="1">
    <citation type="submission" date="2017-10" db="EMBL/GenBank/DDBJ databases">
        <title>Genome sequence of Caulobacter mirabilis FWC38.</title>
        <authorList>
            <person name="Fiebig A."/>
            <person name="Crosson S."/>
        </authorList>
    </citation>
    <scope>NUCLEOTIDE SEQUENCE [LARGE SCALE GENOMIC DNA]</scope>
    <source>
        <strain evidence="2 3">FWC 38</strain>
    </source>
</reference>
<evidence type="ECO:0000259" key="1">
    <source>
        <dbReference type="Pfam" id="PF12680"/>
    </source>
</evidence>
<dbReference type="Pfam" id="PF12680">
    <property type="entry name" value="SnoaL_2"/>
    <property type="match status" value="1"/>
</dbReference>
<protein>
    <submittedName>
        <fullName evidence="2">Ketosteroid isomerase</fullName>
    </submittedName>
</protein>
<organism evidence="2 3">
    <name type="scientific">Caulobacter mirabilis</name>
    <dbReference type="NCBI Taxonomy" id="69666"/>
    <lineage>
        <taxon>Bacteria</taxon>
        <taxon>Pseudomonadati</taxon>
        <taxon>Pseudomonadota</taxon>
        <taxon>Alphaproteobacteria</taxon>
        <taxon>Caulobacterales</taxon>
        <taxon>Caulobacteraceae</taxon>
        <taxon>Caulobacter</taxon>
    </lineage>
</organism>
<name>A0A2D2AX62_9CAUL</name>
<sequence length="116" mass="13185">MGEDEALVTRLYEALNRQDVDALVALVHPDVDWQDLLDGGRRHGPEAMRDYWTQQFAVIRPEVSPIAFERLPDGRLAVQVFMTIASIEGRPWEQGPARFAFTLDGGLIRRMDAISY</sequence>
<dbReference type="Gene3D" id="3.10.450.50">
    <property type="match status" value="1"/>
</dbReference>
<dbReference type="InterPro" id="IPR032710">
    <property type="entry name" value="NTF2-like_dom_sf"/>
</dbReference>
<proteinExistence type="predicted"/>
<dbReference type="SUPFAM" id="SSF54427">
    <property type="entry name" value="NTF2-like"/>
    <property type="match status" value="1"/>
</dbReference>
<evidence type="ECO:0000313" key="3">
    <source>
        <dbReference type="Proteomes" id="UP000228945"/>
    </source>
</evidence>
<dbReference type="Proteomes" id="UP000228945">
    <property type="component" value="Chromosome"/>
</dbReference>
<evidence type="ECO:0000313" key="2">
    <source>
        <dbReference type="EMBL" id="ATQ42527.1"/>
    </source>
</evidence>
<dbReference type="GO" id="GO:0016853">
    <property type="term" value="F:isomerase activity"/>
    <property type="evidence" value="ECO:0007669"/>
    <property type="project" value="UniProtKB-KW"/>
</dbReference>
<gene>
    <name evidence="2" type="ORF">CSW64_08950</name>
</gene>
<dbReference type="EMBL" id="CP024201">
    <property type="protein sequence ID" value="ATQ42527.1"/>
    <property type="molecule type" value="Genomic_DNA"/>
</dbReference>
<dbReference type="KEGG" id="cmb:CSW64_08950"/>